<name>A0AAP2CIP5_9BACT</name>
<evidence type="ECO:0000313" key="7">
    <source>
        <dbReference type="Proteomes" id="UP001319104"/>
    </source>
</evidence>
<keyword evidence="4" id="KW-0862">Zinc</keyword>
<protein>
    <submittedName>
        <fullName evidence="6">Succinylglutamate desuccinylase/aspartoacylase family protein</fullName>
    </submittedName>
</protein>
<reference evidence="6 7" key="1">
    <citation type="submission" date="2021-05" db="EMBL/GenBank/DDBJ databases">
        <authorList>
            <person name="Zhang Z.D."/>
            <person name="Osman G."/>
        </authorList>
    </citation>
    <scope>NUCLEOTIDE SEQUENCE [LARGE SCALE GENOMIC DNA]</scope>
    <source>
        <strain evidence="6 7">KCTC 32217</strain>
    </source>
</reference>
<dbReference type="PANTHER" id="PTHR15162">
    <property type="entry name" value="ASPARTOACYLASE"/>
    <property type="match status" value="1"/>
</dbReference>
<feature type="domain" description="Succinylglutamate desuccinylase/Aspartoacylase catalytic" evidence="5">
    <location>
        <begin position="25"/>
        <end position="196"/>
    </location>
</feature>
<dbReference type="PANTHER" id="PTHR15162:SF7">
    <property type="entry name" value="SUCCINYLGLUTAMATE DESUCCINYLASE"/>
    <property type="match status" value="1"/>
</dbReference>
<evidence type="ECO:0000313" key="6">
    <source>
        <dbReference type="EMBL" id="MBS9525451.1"/>
    </source>
</evidence>
<evidence type="ECO:0000256" key="2">
    <source>
        <dbReference type="ARBA" id="ARBA00022723"/>
    </source>
</evidence>
<dbReference type="RefSeq" id="WP_213946311.1">
    <property type="nucleotide sequence ID" value="NZ_JAHCMY010000012.1"/>
</dbReference>
<dbReference type="SUPFAM" id="SSF53187">
    <property type="entry name" value="Zn-dependent exopeptidases"/>
    <property type="match status" value="1"/>
</dbReference>
<dbReference type="Proteomes" id="UP001319104">
    <property type="component" value="Unassembled WGS sequence"/>
</dbReference>
<keyword evidence="7" id="KW-1185">Reference proteome</keyword>
<dbReference type="GO" id="GO:0046872">
    <property type="term" value="F:metal ion binding"/>
    <property type="evidence" value="ECO:0007669"/>
    <property type="project" value="UniProtKB-KW"/>
</dbReference>
<evidence type="ECO:0000259" key="5">
    <source>
        <dbReference type="Pfam" id="PF24827"/>
    </source>
</evidence>
<dbReference type="InterPro" id="IPR055438">
    <property type="entry name" value="AstE_AspA_cat"/>
</dbReference>
<comment type="caution">
    <text evidence="6">The sequence shown here is derived from an EMBL/GenBank/DDBJ whole genome shotgun (WGS) entry which is preliminary data.</text>
</comment>
<organism evidence="6 7">
    <name type="scientific">Litoribacter ruber</name>
    <dbReference type="NCBI Taxonomy" id="702568"/>
    <lineage>
        <taxon>Bacteria</taxon>
        <taxon>Pseudomonadati</taxon>
        <taxon>Bacteroidota</taxon>
        <taxon>Cytophagia</taxon>
        <taxon>Cytophagales</taxon>
        <taxon>Cyclobacteriaceae</taxon>
        <taxon>Litoribacter</taxon>
    </lineage>
</organism>
<dbReference type="Gene3D" id="3.40.630.10">
    <property type="entry name" value="Zn peptidases"/>
    <property type="match status" value="1"/>
</dbReference>
<dbReference type="GO" id="GO:0016788">
    <property type="term" value="F:hydrolase activity, acting on ester bonds"/>
    <property type="evidence" value="ECO:0007669"/>
    <property type="project" value="InterPro"/>
</dbReference>
<proteinExistence type="predicted"/>
<sequence length="309" mass="34849">MRNEGKVQDLNLNRILGKYPSSPIKGPTLLVSAGVHGNEPSGVLALKRVFKKLEQEKPQFKGQIIGVSGNLEALKNQVRLVDRDLNRVCTPDNASKIEMGEELSFHEAKEFKELLKVIQEIEENPNSTRLFFMDLHTTSSPTVPYISVNKGEESYGFAMKFPLPVAKGIEKYIPGHFDHYLTLLGHVGFTVEAGQHEAPESVDYHEAMVIVGLVNSGLVEKSDIRDYDHYYNRLKETFGGEEGYEVVYRHHIDEGDLFKMEPGYSNFKEVKKGELLAHSNNEQVFAPMDGRIFLPLYQSQGSDGFFIVQ</sequence>
<keyword evidence="3" id="KW-0378">Hydrolase</keyword>
<gene>
    <name evidence="6" type="ORF">KI659_15650</name>
</gene>
<dbReference type="Pfam" id="PF24827">
    <property type="entry name" value="AstE_AspA_cat"/>
    <property type="match status" value="1"/>
</dbReference>
<evidence type="ECO:0000256" key="1">
    <source>
        <dbReference type="ARBA" id="ARBA00001947"/>
    </source>
</evidence>
<keyword evidence="2" id="KW-0479">Metal-binding</keyword>
<comment type="cofactor">
    <cofactor evidence="1">
        <name>Zn(2+)</name>
        <dbReference type="ChEBI" id="CHEBI:29105"/>
    </cofactor>
</comment>
<dbReference type="EMBL" id="JAHCMY010000012">
    <property type="protein sequence ID" value="MBS9525451.1"/>
    <property type="molecule type" value="Genomic_DNA"/>
</dbReference>
<evidence type="ECO:0000256" key="4">
    <source>
        <dbReference type="ARBA" id="ARBA00022833"/>
    </source>
</evidence>
<dbReference type="GO" id="GO:0005829">
    <property type="term" value="C:cytosol"/>
    <property type="evidence" value="ECO:0007669"/>
    <property type="project" value="TreeGrafter"/>
</dbReference>
<evidence type="ECO:0000256" key="3">
    <source>
        <dbReference type="ARBA" id="ARBA00022801"/>
    </source>
</evidence>
<dbReference type="AlphaFoldDB" id="A0AAP2CIP5"/>
<accession>A0AAP2CIP5</accession>
<dbReference type="InterPro" id="IPR050178">
    <property type="entry name" value="AspA/AstE_fam"/>
</dbReference>